<proteinExistence type="predicted"/>
<reference evidence="2" key="1">
    <citation type="journal article" date="2019" name="Int. J. Syst. Evol. Microbiol.">
        <title>The Global Catalogue of Microorganisms (GCM) 10K type strain sequencing project: providing services to taxonomists for standard genome sequencing and annotation.</title>
        <authorList>
            <consortium name="The Broad Institute Genomics Platform"/>
            <consortium name="The Broad Institute Genome Sequencing Center for Infectious Disease"/>
            <person name="Wu L."/>
            <person name="Ma J."/>
        </authorList>
    </citation>
    <scope>NUCLEOTIDE SEQUENCE [LARGE SCALE GENOMIC DNA]</scope>
    <source>
        <strain evidence="2">CCUG 61707</strain>
    </source>
</reference>
<dbReference type="Proteomes" id="UP001596996">
    <property type="component" value="Unassembled WGS sequence"/>
</dbReference>
<keyword evidence="2" id="KW-1185">Reference proteome</keyword>
<dbReference type="RefSeq" id="WP_380822003.1">
    <property type="nucleotide sequence ID" value="NZ_JBHTJN010000028.1"/>
</dbReference>
<evidence type="ECO:0000313" key="1">
    <source>
        <dbReference type="EMBL" id="MFD0966950.1"/>
    </source>
</evidence>
<protein>
    <recommendedName>
        <fullName evidence="3">Lipoprotein</fullName>
    </recommendedName>
</protein>
<sequence>MKVYGYFIRIILLSSLFCSFFVTPVYGESRSEAVYTEFSDQDLVSLLENHNKKKSPKEARFEEVRILSEGTIFVRSKFIPAFLNNNTKKDKTLDLFLPLPLSNNYPNLTYKDVLQLNNAYSLKAALVENGSEKKIVFRFSLSTASGITKDYVIDSVFNFLFESGLFLLELDKLKK</sequence>
<name>A0ABW3IBL4_9PAST</name>
<organism evidence="1 2">
    <name type="scientific">Seminibacterium arietis</name>
    <dbReference type="NCBI Taxonomy" id="1173502"/>
    <lineage>
        <taxon>Bacteria</taxon>
        <taxon>Pseudomonadati</taxon>
        <taxon>Pseudomonadota</taxon>
        <taxon>Gammaproteobacteria</taxon>
        <taxon>Pasteurellales</taxon>
        <taxon>Pasteurellaceae</taxon>
        <taxon>Seminibacterium</taxon>
    </lineage>
</organism>
<accession>A0ABW3IBL4</accession>
<evidence type="ECO:0000313" key="2">
    <source>
        <dbReference type="Proteomes" id="UP001596996"/>
    </source>
</evidence>
<dbReference type="EMBL" id="JBHTJN010000028">
    <property type="protein sequence ID" value="MFD0966950.1"/>
    <property type="molecule type" value="Genomic_DNA"/>
</dbReference>
<evidence type="ECO:0008006" key="3">
    <source>
        <dbReference type="Google" id="ProtNLM"/>
    </source>
</evidence>
<gene>
    <name evidence="1" type="ORF">ACFQ02_08965</name>
</gene>
<comment type="caution">
    <text evidence="1">The sequence shown here is derived from an EMBL/GenBank/DDBJ whole genome shotgun (WGS) entry which is preliminary data.</text>
</comment>